<reference evidence="1" key="1">
    <citation type="submission" date="2024-08" db="EMBL/GenBank/DDBJ databases">
        <title>Lentilactobacillus sp. nov., isolated from tree bark.</title>
        <authorList>
            <person name="Phuengjayaem S."/>
            <person name="Tanasupawat S."/>
        </authorList>
    </citation>
    <scope>NUCLEOTIDE SEQUENCE</scope>
    <source>
        <strain evidence="1">SPB1-3</strain>
    </source>
</reference>
<name>A0ACD5DDP0_9LACO</name>
<evidence type="ECO:0000313" key="2">
    <source>
        <dbReference type="Proteomes" id="UP001149860"/>
    </source>
</evidence>
<gene>
    <name evidence="1" type="ORF">O0236_008835</name>
</gene>
<dbReference type="EMBL" id="CP168151">
    <property type="protein sequence ID" value="XFD39492.1"/>
    <property type="molecule type" value="Genomic_DNA"/>
</dbReference>
<keyword evidence="1" id="KW-0547">Nucleotide-binding</keyword>
<keyword evidence="1" id="KW-0067">ATP-binding</keyword>
<keyword evidence="2" id="KW-1185">Reference proteome</keyword>
<accession>A0ACD5DDP0</accession>
<dbReference type="Proteomes" id="UP001149860">
    <property type="component" value="Chromosome"/>
</dbReference>
<protein>
    <submittedName>
        <fullName evidence="1">ATP-binding cassette domain-containing protein</fullName>
    </submittedName>
</protein>
<proteinExistence type="predicted"/>
<organism evidence="1 2">
    <name type="scientific">Lentilactobacillus terminaliae</name>
    <dbReference type="NCBI Taxonomy" id="3003483"/>
    <lineage>
        <taxon>Bacteria</taxon>
        <taxon>Bacillati</taxon>
        <taxon>Bacillota</taxon>
        <taxon>Bacilli</taxon>
        <taxon>Lactobacillales</taxon>
        <taxon>Lactobacillaceae</taxon>
        <taxon>Lentilactobacillus</taxon>
    </lineage>
</organism>
<sequence>MNNDNVIEVNKISKSFDNKEVVKNISFDVRRGEIFSLLGPNGAGKTTLLKMMTTLLKPDQGTISLNGFDTIEQGQRVRQEFSVTGQSTTIDEDLSARENLLIFAKLNGLSSKDAKTRADELLSDFDLINSAEQALSTFSGGMRRRLDLAVSLIGKPHILFLDEPTTGLDPRTRLQMWQAIQKLVEQGSTIFLTTQYLEEADRLADRIALIDHGKMITIGTPDELKQQVGGMQLRIELSDQKDAKSAKVIIQKVLNQPVSVSDKSLVGSIGDPGIKSVTTILDELQNAEISINNLNIESPSLDDVFFKMTVGKN</sequence>
<evidence type="ECO:0000313" key="1">
    <source>
        <dbReference type="EMBL" id="XFD39492.1"/>
    </source>
</evidence>